<keyword evidence="2" id="KW-1133">Transmembrane helix</keyword>
<gene>
    <name evidence="3" type="ORF">GCM10022278_29350</name>
</gene>
<evidence type="ECO:0000256" key="2">
    <source>
        <dbReference type="SAM" id="Phobius"/>
    </source>
</evidence>
<feature type="compositionally biased region" description="Basic and acidic residues" evidence="1">
    <location>
        <begin position="50"/>
        <end position="59"/>
    </location>
</feature>
<feature type="compositionally biased region" description="Low complexity" evidence="1">
    <location>
        <begin position="21"/>
        <end position="35"/>
    </location>
</feature>
<evidence type="ECO:0000313" key="4">
    <source>
        <dbReference type="Proteomes" id="UP001501337"/>
    </source>
</evidence>
<feature type="compositionally biased region" description="Polar residues" evidence="1">
    <location>
        <begin position="1"/>
        <end position="19"/>
    </location>
</feature>
<keyword evidence="4" id="KW-1185">Reference proteome</keyword>
<reference evidence="4" key="1">
    <citation type="journal article" date="2019" name="Int. J. Syst. Evol. Microbiol.">
        <title>The Global Catalogue of Microorganisms (GCM) 10K type strain sequencing project: providing services to taxonomists for standard genome sequencing and annotation.</title>
        <authorList>
            <consortium name="The Broad Institute Genomics Platform"/>
            <consortium name="The Broad Institute Genome Sequencing Center for Infectious Disease"/>
            <person name="Wu L."/>
            <person name="Ma J."/>
        </authorList>
    </citation>
    <scope>NUCLEOTIDE SEQUENCE [LARGE SCALE GENOMIC DNA]</scope>
    <source>
        <strain evidence="4">JCM 17555</strain>
    </source>
</reference>
<dbReference type="EMBL" id="BAABBO010000012">
    <property type="protein sequence ID" value="GAA3969764.1"/>
    <property type="molecule type" value="Genomic_DNA"/>
</dbReference>
<feature type="transmembrane region" description="Helical" evidence="2">
    <location>
        <begin position="138"/>
        <end position="157"/>
    </location>
</feature>
<organism evidence="3 4">
    <name type="scientific">Allohahella marinimesophila</name>
    <dbReference type="NCBI Taxonomy" id="1054972"/>
    <lineage>
        <taxon>Bacteria</taxon>
        <taxon>Pseudomonadati</taxon>
        <taxon>Pseudomonadota</taxon>
        <taxon>Gammaproteobacteria</taxon>
        <taxon>Oceanospirillales</taxon>
        <taxon>Hahellaceae</taxon>
        <taxon>Allohahella</taxon>
    </lineage>
</organism>
<comment type="caution">
    <text evidence="3">The sequence shown here is derived from an EMBL/GenBank/DDBJ whole genome shotgun (WGS) entry which is preliminary data.</text>
</comment>
<protein>
    <recommendedName>
        <fullName evidence="5">ElaB/YqjD/DUF883 family membrane-anchored ribosome-binding protein</fullName>
    </recommendedName>
</protein>
<keyword evidence="2" id="KW-0812">Transmembrane</keyword>
<accession>A0ABP7PQV5</accession>
<proteinExistence type="predicted"/>
<sequence length="173" mass="17977">MTTTTQNTDNKSRSNSADSPNAGSGAGQANGANAADHQHSARQSAGGADIKQEGNRILEEGKHAIADMAAQKKNEAAGRVQGFSSALDRAADELAEENEVVAGYMSDAARQLSGVGDRIKNAEPGDVIRQLEDATRRYPGVVIGCAAAAAFLFARFAQSSSQHGSGTAQRPRH</sequence>
<evidence type="ECO:0000256" key="1">
    <source>
        <dbReference type="SAM" id="MobiDB-lite"/>
    </source>
</evidence>
<dbReference type="RefSeq" id="WP_344807678.1">
    <property type="nucleotide sequence ID" value="NZ_BAABBO010000012.1"/>
</dbReference>
<keyword evidence="2" id="KW-0472">Membrane</keyword>
<dbReference type="Proteomes" id="UP001501337">
    <property type="component" value="Unassembled WGS sequence"/>
</dbReference>
<evidence type="ECO:0000313" key="3">
    <source>
        <dbReference type="EMBL" id="GAA3969764.1"/>
    </source>
</evidence>
<feature type="region of interest" description="Disordered" evidence="1">
    <location>
        <begin position="1"/>
        <end position="59"/>
    </location>
</feature>
<name>A0ABP7PQV5_9GAMM</name>
<evidence type="ECO:0008006" key="5">
    <source>
        <dbReference type="Google" id="ProtNLM"/>
    </source>
</evidence>